<sequence length="171" mass="19481">MTGLTPDSDLTADERARITELAELPLDDFINEVEDYIPELPPQDRRVFWSETLADRTDQALGELARRYDARLQDRAVQNLEMRRTIDTLKTRASIHRKELKTARGDAYQRRVAAERAETSKVNVIGRIVAEVHPATRAKVAAMLKDGLDPAEIKKRLLPPSTERRPSKPQK</sequence>
<evidence type="ECO:0000313" key="3">
    <source>
        <dbReference type="Proteomes" id="UP001596380"/>
    </source>
</evidence>
<dbReference type="Proteomes" id="UP001596380">
    <property type="component" value="Unassembled WGS sequence"/>
</dbReference>
<dbReference type="EMBL" id="JBHSXS010000019">
    <property type="protein sequence ID" value="MFC6883375.1"/>
    <property type="molecule type" value="Genomic_DNA"/>
</dbReference>
<reference evidence="3" key="1">
    <citation type="journal article" date="2019" name="Int. J. Syst. Evol. Microbiol.">
        <title>The Global Catalogue of Microorganisms (GCM) 10K type strain sequencing project: providing services to taxonomists for standard genome sequencing and annotation.</title>
        <authorList>
            <consortium name="The Broad Institute Genomics Platform"/>
            <consortium name="The Broad Institute Genome Sequencing Center for Infectious Disease"/>
            <person name="Wu L."/>
            <person name="Ma J."/>
        </authorList>
    </citation>
    <scope>NUCLEOTIDE SEQUENCE [LARGE SCALE GENOMIC DNA]</scope>
    <source>
        <strain evidence="3">JCM 3369</strain>
    </source>
</reference>
<keyword evidence="3" id="KW-1185">Reference proteome</keyword>
<dbReference type="RefSeq" id="WP_378063630.1">
    <property type="nucleotide sequence ID" value="NZ_JBHSXS010000019.1"/>
</dbReference>
<organism evidence="2 3">
    <name type="scientific">Actinomadura yumaensis</name>
    <dbReference type="NCBI Taxonomy" id="111807"/>
    <lineage>
        <taxon>Bacteria</taxon>
        <taxon>Bacillati</taxon>
        <taxon>Actinomycetota</taxon>
        <taxon>Actinomycetes</taxon>
        <taxon>Streptosporangiales</taxon>
        <taxon>Thermomonosporaceae</taxon>
        <taxon>Actinomadura</taxon>
    </lineage>
</organism>
<comment type="caution">
    <text evidence="2">The sequence shown here is derived from an EMBL/GenBank/DDBJ whole genome shotgun (WGS) entry which is preliminary data.</text>
</comment>
<feature type="region of interest" description="Disordered" evidence="1">
    <location>
        <begin position="151"/>
        <end position="171"/>
    </location>
</feature>
<evidence type="ECO:0000256" key="1">
    <source>
        <dbReference type="SAM" id="MobiDB-lite"/>
    </source>
</evidence>
<evidence type="ECO:0000313" key="2">
    <source>
        <dbReference type="EMBL" id="MFC6883375.1"/>
    </source>
</evidence>
<name>A0ABW2CQ28_9ACTN</name>
<accession>A0ABW2CQ28</accession>
<gene>
    <name evidence="2" type="ORF">ACFQKB_26700</name>
</gene>
<protein>
    <submittedName>
        <fullName evidence="2">Uncharacterized protein</fullName>
    </submittedName>
</protein>
<feature type="compositionally biased region" description="Basic and acidic residues" evidence="1">
    <location>
        <begin position="162"/>
        <end position="171"/>
    </location>
</feature>
<proteinExistence type="predicted"/>